<dbReference type="AlphaFoldDB" id="A0A6D2JBH3"/>
<comment type="caution">
    <text evidence="3">The sequence shown here is derived from an EMBL/GenBank/DDBJ whole genome shotgun (WGS) entry which is preliminary data.</text>
</comment>
<dbReference type="Pfam" id="PF13952">
    <property type="entry name" value="DUF4216"/>
    <property type="match status" value="1"/>
</dbReference>
<dbReference type="EMBL" id="CACVBM020001201">
    <property type="protein sequence ID" value="CAA7038912.1"/>
    <property type="molecule type" value="Genomic_DNA"/>
</dbReference>
<organism evidence="3 4">
    <name type="scientific">Microthlaspi erraticum</name>
    <dbReference type="NCBI Taxonomy" id="1685480"/>
    <lineage>
        <taxon>Eukaryota</taxon>
        <taxon>Viridiplantae</taxon>
        <taxon>Streptophyta</taxon>
        <taxon>Embryophyta</taxon>
        <taxon>Tracheophyta</taxon>
        <taxon>Spermatophyta</taxon>
        <taxon>Magnoliopsida</taxon>
        <taxon>eudicotyledons</taxon>
        <taxon>Gunneridae</taxon>
        <taxon>Pentapetalae</taxon>
        <taxon>rosids</taxon>
        <taxon>malvids</taxon>
        <taxon>Brassicales</taxon>
        <taxon>Brassicaceae</taxon>
        <taxon>Coluteocarpeae</taxon>
        <taxon>Microthlaspi</taxon>
    </lineage>
</organism>
<evidence type="ECO:0000313" key="4">
    <source>
        <dbReference type="Proteomes" id="UP000467841"/>
    </source>
</evidence>
<evidence type="ECO:0000256" key="1">
    <source>
        <dbReference type="SAM" id="MobiDB-lite"/>
    </source>
</evidence>
<feature type="domain" description="DUF4216" evidence="2">
    <location>
        <begin position="6"/>
        <end position="69"/>
    </location>
</feature>
<feature type="compositionally biased region" description="Polar residues" evidence="1">
    <location>
        <begin position="195"/>
        <end position="209"/>
    </location>
</feature>
<accession>A0A6D2JBH3</accession>
<keyword evidence="4" id="KW-1185">Reference proteome</keyword>
<dbReference type="OrthoDB" id="1302502at2759"/>
<gene>
    <name evidence="3" type="ORF">MERR_LOCUS26147</name>
</gene>
<evidence type="ECO:0000313" key="3">
    <source>
        <dbReference type="EMBL" id="CAA7038912.1"/>
    </source>
</evidence>
<dbReference type="PANTHER" id="PTHR48258">
    <property type="entry name" value="DUF4218 DOMAIN-CONTAINING PROTEIN-RELATED"/>
    <property type="match status" value="1"/>
</dbReference>
<reference evidence="3" key="1">
    <citation type="submission" date="2020-01" db="EMBL/GenBank/DDBJ databases">
        <authorList>
            <person name="Mishra B."/>
        </authorList>
    </citation>
    <scope>NUCLEOTIDE SEQUENCE [LARGE SCALE GENOMIC DNA]</scope>
</reference>
<proteinExistence type="predicted"/>
<dbReference type="Proteomes" id="UP000467841">
    <property type="component" value="Unassembled WGS sequence"/>
</dbReference>
<protein>
    <recommendedName>
        <fullName evidence="2">DUF4216 domain-containing protein</fullName>
    </recommendedName>
</protein>
<name>A0A6D2JBH3_9BRAS</name>
<sequence length="234" mass="27152">MICSEFKCQWADTRDVRGCKKDDLGRTMVNFSRLIHTGNGQDDEPYVLALQARLVYYVEDPKEKGWCVVVHVKPRDLYDMGDPIASEEDDIMIEELPVQTVLCDNVPNIRLRKFWFDDPRKRRKYVISAVGCRCRDSKQHLWKAYRKNTLQEAFDARPGLVPEDQWKEFVEIQFTDKAKVLHMTMRTITMRTNMVKRSQSKGGTSNGPNLGTGRGKESEMYLCDSTLWKLTCSV</sequence>
<dbReference type="PANTHER" id="PTHR48258:SF12">
    <property type="entry name" value="TRANSPOSON PROTEIN, CACTA, EN_SPM SUB-CLASS"/>
    <property type="match status" value="1"/>
</dbReference>
<dbReference type="InterPro" id="IPR025312">
    <property type="entry name" value="DUF4216"/>
</dbReference>
<feature type="region of interest" description="Disordered" evidence="1">
    <location>
        <begin position="194"/>
        <end position="213"/>
    </location>
</feature>
<evidence type="ECO:0000259" key="2">
    <source>
        <dbReference type="Pfam" id="PF13952"/>
    </source>
</evidence>